<dbReference type="AlphaFoldDB" id="A0A9P6H6H3"/>
<dbReference type="Gene3D" id="3.40.50.300">
    <property type="entry name" value="P-loop containing nucleotide triphosphate hydrolases"/>
    <property type="match status" value="1"/>
</dbReference>
<name>A0A9P6H6H3_9AGAM</name>
<proteinExistence type="predicted"/>
<dbReference type="PANTHER" id="PTHR47691">
    <property type="entry name" value="REGULATOR-RELATED"/>
    <property type="match status" value="1"/>
</dbReference>
<dbReference type="SUPFAM" id="SSF52540">
    <property type="entry name" value="P-loop containing nucleoside triphosphate hydrolases"/>
    <property type="match status" value="1"/>
</dbReference>
<dbReference type="OrthoDB" id="1534087at2759"/>
<evidence type="ECO:0008006" key="4">
    <source>
        <dbReference type="Google" id="ProtNLM"/>
    </source>
</evidence>
<sequence length="921" mass="102840">MQNDRPRLFAVRLLPYRLRVTLSSHPPRASSMASTSQQSKGSDDVLRKLDMAIQLLTAAKDAGGFAPAQIALGAACALLNMIRDTISNKQGFVGLGLYCARVCEALDRALNANRSVEPDGFTLKAIEQLTTTIGEIQKKVEGKGKQNPVLGFFNAKNEKDAIAGWRQELDEVLKVFQTELALSGHMMAAGTYRNVSAIREGAHSVQASTPPGELPPPAPKAFFGRGELIEEVVGHAKKLESIALIGAGGIGKTSIALTVLEDDRIKARFGDNRRFIRCEQFLASRVHFLARLSKVIGAGVDNPEDLVPLRPFLSSKETLIILDNAESILDPQGPNHKEIYAVVDELCQFKTLCLCITSRMTSVPRYCKRPRIPTLSMEAAREIFYGIYGNDERSVIIDNLLQRLDFHALSITLLATTASDNVWNHDRLAKEWDERRAQVLCTDHNESLAATIELSLASPTFRKLGPNARNLLGVVAFFPQGVGEKNLGWLFPALFDRENIFDKFCALSLTHRSSGFITMLAPIRDYFRPRDPNASPLLCTTKDHYFTRLSVDPDPSRSLSGETQWIVLEDVNVEHLLDVFTSIDTDAVNVWDACGNFLHHLRWHKPRQTTLGIKIQGLPDGHPSKAQCLFRLAQLSGAMGNDAEYKRLLLHALTLERERGNDFGVAEMLQNLSYANWSLGMYEEGIQQAEEALEIFKQLGDVEEQLNCLQSLAWLFFLDSRLDAAEDTVSRKIELLPEKGQEYQLCQSHRLLGNVYCRKGEKEKAVYHFKTAITIASPFNWQGVLFWNHYDMARMFRDEGEFGDANAHIEQAKSHAAHDAYKMGSGMEMQACIWYLQHRLDDVRSEALGALEVFEKLGAVEDMGNCQHLLQMIEQATEILSIPSESDSDGLDSDAYWTAPSTPLDDFQDDSDWGSERVSHP</sequence>
<dbReference type="InterPro" id="IPR027417">
    <property type="entry name" value="P-loop_NTPase"/>
</dbReference>
<dbReference type="Proteomes" id="UP000736335">
    <property type="component" value="Unassembled WGS sequence"/>
</dbReference>
<reference evidence="2" key="1">
    <citation type="journal article" date="2020" name="Nat. Commun.">
        <title>Large-scale genome sequencing of mycorrhizal fungi provides insights into the early evolution of symbiotic traits.</title>
        <authorList>
            <person name="Miyauchi S."/>
            <person name="Kiss E."/>
            <person name="Kuo A."/>
            <person name="Drula E."/>
            <person name="Kohler A."/>
            <person name="Sanchez-Garcia M."/>
            <person name="Morin E."/>
            <person name="Andreopoulos B."/>
            <person name="Barry K.W."/>
            <person name="Bonito G."/>
            <person name="Buee M."/>
            <person name="Carver A."/>
            <person name="Chen C."/>
            <person name="Cichocki N."/>
            <person name="Clum A."/>
            <person name="Culley D."/>
            <person name="Crous P.W."/>
            <person name="Fauchery L."/>
            <person name="Girlanda M."/>
            <person name="Hayes R.D."/>
            <person name="Keri Z."/>
            <person name="LaButti K."/>
            <person name="Lipzen A."/>
            <person name="Lombard V."/>
            <person name="Magnuson J."/>
            <person name="Maillard F."/>
            <person name="Murat C."/>
            <person name="Nolan M."/>
            <person name="Ohm R.A."/>
            <person name="Pangilinan J."/>
            <person name="Pereira M.F."/>
            <person name="Perotto S."/>
            <person name="Peter M."/>
            <person name="Pfister S."/>
            <person name="Riley R."/>
            <person name="Sitrit Y."/>
            <person name="Stielow J.B."/>
            <person name="Szollosi G."/>
            <person name="Zifcakova L."/>
            <person name="Stursova M."/>
            <person name="Spatafora J.W."/>
            <person name="Tedersoo L."/>
            <person name="Vaario L.M."/>
            <person name="Yamada A."/>
            <person name="Yan M."/>
            <person name="Wang P."/>
            <person name="Xu J."/>
            <person name="Bruns T."/>
            <person name="Baldrian P."/>
            <person name="Vilgalys R."/>
            <person name="Dunand C."/>
            <person name="Henrissat B."/>
            <person name="Grigoriev I.V."/>
            <person name="Hibbett D."/>
            <person name="Nagy L.G."/>
            <person name="Martin F.M."/>
        </authorList>
    </citation>
    <scope>NUCLEOTIDE SEQUENCE</scope>
    <source>
        <strain evidence="2">UH-Tt-Lm1</strain>
    </source>
</reference>
<dbReference type="InterPro" id="IPR019734">
    <property type="entry name" value="TPR_rpt"/>
</dbReference>
<dbReference type="EMBL" id="WIUZ02000016">
    <property type="protein sequence ID" value="KAF9780533.1"/>
    <property type="molecule type" value="Genomic_DNA"/>
</dbReference>
<dbReference type="SMART" id="SM00028">
    <property type="entry name" value="TPR"/>
    <property type="match status" value="3"/>
</dbReference>
<dbReference type="InterPro" id="IPR059179">
    <property type="entry name" value="MLKL-like_MCAfunc"/>
</dbReference>
<organism evidence="2 3">
    <name type="scientific">Thelephora terrestris</name>
    <dbReference type="NCBI Taxonomy" id="56493"/>
    <lineage>
        <taxon>Eukaryota</taxon>
        <taxon>Fungi</taxon>
        <taxon>Dikarya</taxon>
        <taxon>Basidiomycota</taxon>
        <taxon>Agaricomycotina</taxon>
        <taxon>Agaricomycetes</taxon>
        <taxon>Thelephorales</taxon>
        <taxon>Thelephoraceae</taxon>
        <taxon>Thelephora</taxon>
    </lineage>
</organism>
<dbReference type="SUPFAM" id="SSF48452">
    <property type="entry name" value="TPR-like"/>
    <property type="match status" value="1"/>
</dbReference>
<reference evidence="2" key="2">
    <citation type="submission" date="2020-11" db="EMBL/GenBank/DDBJ databases">
        <authorList>
            <consortium name="DOE Joint Genome Institute"/>
            <person name="Kuo A."/>
            <person name="Miyauchi S."/>
            <person name="Kiss E."/>
            <person name="Drula E."/>
            <person name="Kohler A."/>
            <person name="Sanchez-Garcia M."/>
            <person name="Andreopoulos B."/>
            <person name="Barry K.W."/>
            <person name="Bonito G."/>
            <person name="Buee M."/>
            <person name="Carver A."/>
            <person name="Chen C."/>
            <person name="Cichocki N."/>
            <person name="Clum A."/>
            <person name="Culley D."/>
            <person name="Crous P.W."/>
            <person name="Fauchery L."/>
            <person name="Girlanda M."/>
            <person name="Hayes R."/>
            <person name="Keri Z."/>
            <person name="Labutti K."/>
            <person name="Lipzen A."/>
            <person name="Lombard V."/>
            <person name="Magnuson J."/>
            <person name="Maillard F."/>
            <person name="Morin E."/>
            <person name="Murat C."/>
            <person name="Nolan M."/>
            <person name="Ohm R."/>
            <person name="Pangilinan J."/>
            <person name="Pereira M."/>
            <person name="Perotto S."/>
            <person name="Peter M."/>
            <person name="Riley R."/>
            <person name="Sitrit Y."/>
            <person name="Stielow B."/>
            <person name="Szollosi G."/>
            <person name="Zifcakova L."/>
            <person name="Stursova M."/>
            <person name="Spatafora J.W."/>
            <person name="Tedersoo L."/>
            <person name="Vaario L.-M."/>
            <person name="Yamada A."/>
            <person name="Yan M."/>
            <person name="Wang P."/>
            <person name="Xu J."/>
            <person name="Bruns T."/>
            <person name="Baldrian P."/>
            <person name="Vilgalys R."/>
            <person name="Henrissat B."/>
            <person name="Grigoriev I.V."/>
            <person name="Hibbett D."/>
            <person name="Nagy L.G."/>
            <person name="Martin F.M."/>
        </authorList>
    </citation>
    <scope>NUCLEOTIDE SEQUENCE</scope>
    <source>
        <strain evidence="2">UH-Tt-Lm1</strain>
    </source>
</reference>
<dbReference type="CDD" id="cd21037">
    <property type="entry name" value="MLKL_NTD"/>
    <property type="match status" value="1"/>
</dbReference>
<dbReference type="InterPro" id="IPR011990">
    <property type="entry name" value="TPR-like_helical_dom_sf"/>
</dbReference>
<gene>
    <name evidence="2" type="ORF">BJ322DRAFT_297305</name>
</gene>
<feature type="region of interest" description="Disordered" evidence="1">
    <location>
        <begin position="883"/>
        <end position="921"/>
    </location>
</feature>
<dbReference type="PANTHER" id="PTHR47691:SF3">
    <property type="entry name" value="HTH-TYPE TRANSCRIPTIONAL REGULATOR RV0890C-RELATED"/>
    <property type="match status" value="1"/>
</dbReference>
<protein>
    <recommendedName>
        <fullName evidence="4">NB-ARC domain-containing protein</fullName>
    </recommendedName>
</protein>
<evidence type="ECO:0000256" key="1">
    <source>
        <dbReference type="SAM" id="MobiDB-lite"/>
    </source>
</evidence>
<evidence type="ECO:0000313" key="3">
    <source>
        <dbReference type="Proteomes" id="UP000736335"/>
    </source>
</evidence>
<dbReference type="Gene3D" id="1.25.40.10">
    <property type="entry name" value="Tetratricopeptide repeat domain"/>
    <property type="match status" value="1"/>
</dbReference>
<comment type="caution">
    <text evidence="2">The sequence shown here is derived from an EMBL/GenBank/DDBJ whole genome shotgun (WGS) entry which is preliminary data.</text>
</comment>
<keyword evidence="3" id="KW-1185">Reference proteome</keyword>
<evidence type="ECO:0000313" key="2">
    <source>
        <dbReference type="EMBL" id="KAF9780533.1"/>
    </source>
</evidence>
<accession>A0A9P6H6H3</accession>